<comment type="caution">
    <text evidence="1">The sequence shown here is derived from an EMBL/GenBank/DDBJ whole genome shotgun (WGS) entry which is preliminary data.</text>
</comment>
<evidence type="ECO:0000313" key="2">
    <source>
        <dbReference type="Proteomes" id="UP000785759"/>
    </source>
</evidence>
<gene>
    <name evidence="1" type="ORF">DIS17_11025</name>
</gene>
<evidence type="ECO:0000313" key="1">
    <source>
        <dbReference type="EMBL" id="TOZ02403.1"/>
    </source>
</evidence>
<dbReference type="EMBL" id="QFDK01000013">
    <property type="protein sequence ID" value="TOZ02403.1"/>
    <property type="molecule type" value="Genomic_DNA"/>
</dbReference>
<reference evidence="1" key="1">
    <citation type="submission" date="2018-05" db="EMBL/GenBank/DDBJ databases">
        <title>Genome Comparison of Lactic Acid Bacteria Isolated from non-Wheat Sourdough.</title>
        <authorList>
            <person name="Rice T."/>
            <person name="Axel C."/>
            <person name="Lynch K.M."/>
            <person name="Benz C."/>
            <person name="Arendt E.K."/>
            <person name="Coffey A."/>
        </authorList>
    </citation>
    <scope>NUCLEOTIDE SEQUENCE</scope>
    <source>
        <strain evidence="1">TR055</strain>
    </source>
</reference>
<protein>
    <submittedName>
        <fullName evidence="1">Uncharacterized protein</fullName>
    </submittedName>
</protein>
<accession>A0AAJ5K4M3</accession>
<dbReference type="Proteomes" id="UP000785759">
    <property type="component" value="Unassembled WGS sequence"/>
</dbReference>
<sequence length="62" mass="6952">MPKRKTSKAYPADRDVNLLKMTNGRNLKTLLRLMVAVATIRLQRYPAENIKGGTVHTCALVN</sequence>
<proteinExistence type="predicted"/>
<organism evidence="1 2">
    <name type="scientific">Levilactobacillus brevis</name>
    <name type="common">Lactobacillus brevis</name>
    <dbReference type="NCBI Taxonomy" id="1580"/>
    <lineage>
        <taxon>Bacteria</taxon>
        <taxon>Bacillati</taxon>
        <taxon>Bacillota</taxon>
        <taxon>Bacilli</taxon>
        <taxon>Lactobacillales</taxon>
        <taxon>Lactobacillaceae</taxon>
        <taxon>Levilactobacillus</taxon>
    </lineage>
</organism>
<dbReference type="AlphaFoldDB" id="A0AAJ5K4M3"/>
<name>A0AAJ5K4M3_LEVBR</name>